<dbReference type="OrthoDB" id="6174570at2"/>
<dbReference type="SUPFAM" id="SSF46579">
    <property type="entry name" value="Prefoldin"/>
    <property type="match status" value="1"/>
</dbReference>
<feature type="coiled-coil region" evidence="1">
    <location>
        <begin position="232"/>
        <end position="280"/>
    </location>
</feature>
<organism evidence="3 4">
    <name type="scientific">Halomonas salipaludis</name>
    <dbReference type="NCBI Taxonomy" id="2032625"/>
    <lineage>
        <taxon>Bacteria</taxon>
        <taxon>Pseudomonadati</taxon>
        <taxon>Pseudomonadota</taxon>
        <taxon>Gammaproteobacteria</taxon>
        <taxon>Oceanospirillales</taxon>
        <taxon>Halomonadaceae</taxon>
        <taxon>Halomonas</taxon>
    </lineage>
</organism>
<keyword evidence="2" id="KW-0472">Membrane</keyword>
<keyword evidence="2" id="KW-0812">Transmembrane</keyword>
<dbReference type="RefSeq" id="WP_095619297.1">
    <property type="nucleotide sequence ID" value="NZ_NSKB01000001.1"/>
</dbReference>
<evidence type="ECO:0000313" key="3">
    <source>
        <dbReference type="EMBL" id="PAU79287.1"/>
    </source>
</evidence>
<comment type="caution">
    <text evidence="3">The sequence shown here is derived from an EMBL/GenBank/DDBJ whole genome shotgun (WGS) entry which is preliminary data.</text>
</comment>
<evidence type="ECO:0000313" key="4">
    <source>
        <dbReference type="Proteomes" id="UP000217771"/>
    </source>
</evidence>
<feature type="coiled-coil region" evidence="1">
    <location>
        <begin position="60"/>
        <end position="153"/>
    </location>
</feature>
<reference evidence="3 4" key="1">
    <citation type="submission" date="2017-08" db="EMBL/GenBank/DDBJ databases">
        <title>Halomonas alkalisoli sp. nov., isolated from saline alkaline soil.</title>
        <authorList>
            <person name="Wang D."/>
            <person name="Zhang G."/>
        </authorList>
    </citation>
    <scope>NUCLEOTIDE SEQUENCE [LARGE SCALE GENOMIC DNA]</scope>
    <source>
        <strain evidence="3 4">WRN001</strain>
    </source>
</reference>
<sequence>MAERPEEQRLSSPIVPDVNASLTAHHLRQPRSARLWPLWLMILVLIAALAGLAFAAWQERLLLQRELDRLEGQLSNVHARFDGLDQEQGSELEPITERLASLDDGQQALRDRLEEQEQLIESIRVASAEDEAVERLAAQFEELSAEVESLDGLIGVVRQSLDALEEGGEQARASLDARLERLETRSDEQMPRLESLGEQWRDLDPRLEDLEAQQQALATRLDERPELDPQRLDQLASDLDALQEALEQLDALREDEQQEVAELRDRLDSTRAELTELRQSQLATSAQLEAMQSQLGN</sequence>
<dbReference type="EMBL" id="NSKB01000001">
    <property type="protein sequence ID" value="PAU79287.1"/>
    <property type="molecule type" value="Genomic_DNA"/>
</dbReference>
<evidence type="ECO:0000256" key="1">
    <source>
        <dbReference type="SAM" id="Coils"/>
    </source>
</evidence>
<evidence type="ECO:0000256" key="2">
    <source>
        <dbReference type="SAM" id="Phobius"/>
    </source>
</evidence>
<keyword evidence="1" id="KW-0175">Coiled coil</keyword>
<proteinExistence type="predicted"/>
<gene>
    <name evidence="3" type="ORF">CK498_02635</name>
</gene>
<dbReference type="Gene3D" id="1.10.287.1490">
    <property type="match status" value="1"/>
</dbReference>
<keyword evidence="4" id="KW-1185">Reference proteome</keyword>
<keyword evidence="2" id="KW-1133">Transmembrane helix</keyword>
<protein>
    <submittedName>
        <fullName evidence="3">Uncharacterized protein</fullName>
    </submittedName>
</protein>
<accession>A0A2A2F3P4</accession>
<feature type="transmembrane region" description="Helical" evidence="2">
    <location>
        <begin position="36"/>
        <end position="57"/>
    </location>
</feature>
<name>A0A2A2F3P4_9GAMM</name>
<dbReference type="Proteomes" id="UP000217771">
    <property type="component" value="Unassembled WGS sequence"/>
</dbReference>
<dbReference type="AlphaFoldDB" id="A0A2A2F3P4"/>